<keyword evidence="3" id="KW-0121">Carboxypeptidase</keyword>
<dbReference type="GO" id="GO:0004180">
    <property type="term" value="F:carboxypeptidase activity"/>
    <property type="evidence" value="ECO:0007669"/>
    <property type="project" value="UniProtKB-KW"/>
</dbReference>
<dbReference type="PANTHER" id="PTHR34385:SF1">
    <property type="entry name" value="PEPTIDOGLYCAN L-ALANYL-D-GLUTAMATE ENDOPEPTIDASE CWLK"/>
    <property type="match status" value="1"/>
</dbReference>
<keyword evidence="3" id="KW-0378">Hydrolase</keyword>
<dbReference type="InterPro" id="IPR052179">
    <property type="entry name" value="DD-CPase-like"/>
</dbReference>
<keyword evidence="3" id="KW-0645">Protease</keyword>
<proteinExistence type="predicted"/>
<dbReference type="Proteomes" id="UP000242084">
    <property type="component" value="Chromosome 1"/>
</dbReference>
<organism evidence="3 4">
    <name type="scientific">Mammaliicoccus stepanovicii</name>
    <dbReference type="NCBI Taxonomy" id="643214"/>
    <lineage>
        <taxon>Bacteria</taxon>
        <taxon>Bacillati</taxon>
        <taxon>Bacillota</taxon>
        <taxon>Bacilli</taxon>
        <taxon>Bacillales</taxon>
        <taxon>Staphylococcaceae</taxon>
        <taxon>Mammaliicoccus</taxon>
    </lineage>
</organism>
<reference evidence="3 4" key="1">
    <citation type="submission" date="2017-06" db="EMBL/GenBank/DDBJ databases">
        <authorList>
            <consortium name="Pathogen Informatics"/>
        </authorList>
    </citation>
    <scope>NUCLEOTIDE SEQUENCE [LARGE SCALE GENOMIC DNA]</scope>
    <source>
        <strain evidence="3 4">NCTC13839</strain>
    </source>
</reference>
<evidence type="ECO:0000256" key="1">
    <source>
        <dbReference type="SAM" id="MobiDB-lite"/>
    </source>
</evidence>
<dbReference type="InterPro" id="IPR003709">
    <property type="entry name" value="VanY-like_core_dom"/>
</dbReference>
<dbReference type="Gene3D" id="3.30.1380.10">
    <property type="match status" value="1"/>
</dbReference>
<accession>A0A239YS87</accession>
<sequence length="229" mass="26601">MKRIYTLIAASMFLLSACTTDESNQQKPKKSEETHDSSQKQSDKQEKKQHKVTKKNGVTYIDGHIFANKKVDLPRDYAPGENKIARDHLNQLIQDANKEGLDIVFRSGYRSYEEQAQLYKDYVARDGVEEADKYSAKPGKSEHQTGLTFDVGSNTATYDFKKSFGDTKEGKWIEQNAYKYGFIIRYLKGKENITGYQYEPWHLRYVGKDLAKKIHQKNLTLEEYFEYGY</sequence>
<gene>
    <name evidence="3" type="ORF">SAMEA4384403_00786</name>
</gene>
<dbReference type="KEGG" id="sste:SAMEA4384403_0786"/>
<dbReference type="OrthoDB" id="9792074at2"/>
<dbReference type="InterPro" id="IPR058193">
    <property type="entry name" value="VanY/YodJ_core_dom"/>
</dbReference>
<dbReference type="InterPro" id="IPR009045">
    <property type="entry name" value="Zn_M74/Hedgehog-like"/>
</dbReference>
<keyword evidence="4" id="KW-1185">Reference proteome</keyword>
<dbReference type="Pfam" id="PF02557">
    <property type="entry name" value="VanY"/>
    <property type="match status" value="1"/>
</dbReference>
<feature type="region of interest" description="Disordered" evidence="1">
    <location>
        <begin position="19"/>
        <end position="54"/>
    </location>
</feature>
<dbReference type="PANTHER" id="PTHR34385">
    <property type="entry name" value="D-ALANYL-D-ALANINE CARBOXYPEPTIDASE"/>
    <property type="match status" value="1"/>
</dbReference>
<evidence type="ECO:0000259" key="2">
    <source>
        <dbReference type="Pfam" id="PF02557"/>
    </source>
</evidence>
<feature type="domain" description="D-alanyl-D-alanine carboxypeptidase-like core" evidence="2">
    <location>
        <begin position="83"/>
        <end position="208"/>
    </location>
</feature>
<name>A0A239YS87_9STAP</name>
<dbReference type="RefSeq" id="WP_095087021.1">
    <property type="nucleotide sequence ID" value="NZ_BMDM01000006.1"/>
</dbReference>
<protein>
    <submittedName>
        <fullName evidence="3">D-alanyl-D-alanine carboxypeptidase</fullName>
    </submittedName>
</protein>
<dbReference type="SUPFAM" id="SSF55166">
    <property type="entry name" value="Hedgehog/DD-peptidase"/>
    <property type="match status" value="1"/>
</dbReference>
<evidence type="ECO:0000313" key="3">
    <source>
        <dbReference type="EMBL" id="SNV61949.1"/>
    </source>
</evidence>
<dbReference type="GO" id="GO:0006508">
    <property type="term" value="P:proteolysis"/>
    <property type="evidence" value="ECO:0007669"/>
    <property type="project" value="InterPro"/>
</dbReference>
<dbReference type="AlphaFoldDB" id="A0A239YS87"/>
<dbReference type="CDD" id="cd14852">
    <property type="entry name" value="LD-carboxypeptidase"/>
    <property type="match status" value="1"/>
</dbReference>
<feature type="compositionally biased region" description="Basic and acidic residues" evidence="1">
    <location>
        <begin position="29"/>
        <end position="46"/>
    </location>
</feature>
<evidence type="ECO:0000313" key="4">
    <source>
        <dbReference type="Proteomes" id="UP000242084"/>
    </source>
</evidence>
<dbReference type="PROSITE" id="PS51257">
    <property type="entry name" value="PROKAR_LIPOPROTEIN"/>
    <property type="match status" value="1"/>
</dbReference>
<dbReference type="EMBL" id="LT906462">
    <property type="protein sequence ID" value="SNV61949.1"/>
    <property type="molecule type" value="Genomic_DNA"/>
</dbReference>